<reference evidence="1 2" key="1">
    <citation type="submission" date="2019-04" db="EMBL/GenBank/DDBJ databases">
        <title>Draft genome sequence of Rickettsia asiatica Maytaro1284.</title>
        <authorList>
            <person name="Thu M."/>
            <person name="Qiu Y."/>
            <person name="Nakao R."/>
        </authorList>
    </citation>
    <scope>NUCLEOTIDE SEQUENCE [LARGE SCALE GENOMIC DNA]</scope>
    <source>
        <strain evidence="1 2">Maytaro1284</strain>
    </source>
</reference>
<organism evidence="1 2">
    <name type="scientific">Rickettsia asiatica</name>
    <dbReference type="NCBI Taxonomy" id="238800"/>
    <lineage>
        <taxon>Bacteria</taxon>
        <taxon>Pseudomonadati</taxon>
        <taxon>Pseudomonadota</taxon>
        <taxon>Alphaproteobacteria</taxon>
        <taxon>Rickettsiales</taxon>
        <taxon>Rickettsiaceae</taxon>
        <taxon>Rickettsieae</taxon>
        <taxon>Rickettsia</taxon>
        <taxon>spotted fever group</taxon>
    </lineage>
</organism>
<gene>
    <name evidence="1" type="ORF">RAS_03490</name>
</gene>
<protein>
    <submittedName>
        <fullName evidence="1">Uncharacterized protein</fullName>
    </submittedName>
</protein>
<evidence type="ECO:0000313" key="2">
    <source>
        <dbReference type="Proteomes" id="UP000321183"/>
    </source>
</evidence>
<dbReference type="AlphaFoldDB" id="A0A510G6Q2"/>
<dbReference type="KEGG" id="ras:RAS_03490"/>
<sequence>MEEIFWADYFRTLGQAIQCLHEVIERTKVDKDPIFLDAAIQ</sequence>
<accession>A0A510G6Q2</accession>
<evidence type="ECO:0000313" key="1">
    <source>
        <dbReference type="EMBL" id="BBJ31240.1"/>
    </source>
</evidence>
<name>A0A510G6Q2_9RICK</name>
<keyword evidence="2" id="KW-1185">Reference proteome</keyword>
<dbReference type="Proteomes" id="UP000321183">
    <property type="component" value="Chromosome"/>
</dbReference>
<dbReference type="EMBL" id="AP019563">
    <property type="protein sequence ID" value="BBJ31240.1"/>
    <property type="molecule type" value="Genomic_DNA"/>
</dbReference>
<dbReference type="RefSeq" id="WP_269473002.1">
    <property type="nucleotide sequence ID" value="NZ_AP019563.1"/>
</dbReference>
<proteinExistence type="predicted"/>